<gene>
    <name evidence="1" type="ORF">AMECASPLE_003693</name>
</gene>
<name>A0ABV0XMR3_9TELE</name>
<evidence type="ECO:0000313" key="1">
    <source>
        <dbReference type="EMBL" id="MEQ2282723.1"/>
    </source>
</evidence>
<evidence type="ECO:0000313" key="2">
    <source>
        <dbReference type="Proteomes" id="UP001469553"/>
    </source>
</evidence>
<accession>A0ABV0XMR3</accession>
<comment type="caution">
    <text evidence="1">The sequence shown here is derived from an EMBL/GenBank/DDBJ whole genome shotgun (WGS) entry which is preliminary data.</text>
</comment>
<protein>
    <submittedName>
        <fullName evidence="1">Uncharacterized protein</fullName>
    </submittedName>
</protein>
<sequence length="99" mass="11434">MVRCVVGVTEGYKVGVGLVMSYFEFAMTLENLWRVVLYTLKSDKDQIICVLKPQNWQRVNLLFTMTAFKNECEKGSCGLNTIKHFRPKHHTRTNSIFSS</sequence>
<reference evidence="1 2" key="1">
    <citation type="submission" date="2021-06" db="EMBL/GenBank/DDBJ databases">
        <authorList>
            <person name="Palmer J.M."/>
        </authorList>
    </citation>
    <scope>NUCLEOTIDE SEQUENCE [LARGE SCALE GENOMIC DNA]</scope>
    <source>
        <strain evidence="1 2">AS_MEX2019</strain>
        <tissue evidence="1">Muscle</tissue>
    </source>
</reference>
<proteinExistence type="predicted"/>
<keyword evidence="2" id="KW-1185">Reference proteome</keyword>
<dbReference type="EMBL" id="JAHRIP010009554">
    <property type="protein sequence ID" value="MEQ2282723.1"/>
    <property type="molecule type" value="Genomic_DNA"/>
</dbReference>
<dbReference type="Proteomes" id="UP001469553">
    <property type="component" value="Unassembled WGS sequence"/>
</dbReference>
<organism evidence="1 2">
    <name type="scientific">Ameca splendens</name>
    <dbReference type="NCBI Taxonomy" id="208324"/>
    <lineage>
        <taxon>Eukaryota</taxon>
        <taxon>Metazoa</taxon>
        <taxon>Chordata</taxon>
        <taxon>Craniata</taxon>
        <taxon>Vertebrata</taxon>
        <taxon>Euteleostomi</taxon>
        <taxon>Actinopterygii</taxon>
        <taxon>Neopterygii</taxon>
        <taxon>Teleostei</taxon>
        <taxon>Neoteleostei</taxon>
        <taxon>Acanthomorphata</taxon>
        <taxon>Ovalentaria</taxon>
        <taxon>Atherinomorphae</taxon>
        <taxon>Cyprinodontiformes</taxon>
        <taxon>Goodeidae</taxon>
        <taxon>Ameca</taxon>
    </lineage>
</organism>